<evidence type="ECO:0000256" key="2">
    <source>
        <dbReference type="ARBA" id="ARBA00022827"/>
    </source>
</evidence>
<dbReference type="EMBL" id="PGTL01000002">
    <property type="protein sequence ID" value="PJF43257.1"/>
    <property type="molecule type" value="Genomic_DNA"/>
</dbReference>
<comment type="cofactor">
    <cofactor evidence="7">
        <name>FAD</name>
        <dbReference type="ChEBI" id="CHEBI:57692"/>
    </cofactor>
    <text evidence="7">Binds 1 FAD per subunit.</text>
</comment>
<dbReference type="InterPro" id="IPR050097">
    <property type="entry name" value="Ferredoxin-NADP_redctase_2"/>
</dbReference>
<dbReference type="InterPro" id="IPR036188">
    <property type="entry name" value="FAD/NAD-bd_sf"/>
</dbReference>
<dbReference type="InterPro" id="IPR005982">
    <property type="entry name" value="Thioredox_Rdtase"/>
</dbReference>
<dbReference type="PANTHER" id="PTHR48105">
    <property type="entry name" value="THIOREDOXIN REDUCTASE 1-RELATED-RELATED"/>
    <property type="match status" value="1"/>
</dbReference>
<evidence type="ECO:0000256" key="7">
    <source>
        <dbReference type="RuleBase" id="RU003881"/>
    </source>
</evidence>
<dbReference type="PRINTS" id="PR00368">
    <property type="entry name" value="FADPNR"/>
</dbReference>
<evidence type="ECO:0000256" key="3">
    <source>
        <dbReference type="ARBA" id="ARBA00023002"/>
    </source>
</evidence>
<dbReference type="PROSITE" id="PS00573">
    <property type="entry name" value="PYRIDINE_REDOX_2"/>
    <property type="match status" value="1"/>
</dbReference>
<evidence type="ECO:0000313" key="10">
    <source>
        <dbReference type="EMBL" id="PJF43257.1"/>
    </source>
</evidence>
<comment type="catalytic activity">
    <reaction evidence="6">
        <text>[thioredoxin]-dithiol + NADP(+) = [thioredoxin]-disulfide + NADPH + H(+)</text>
        <dbReference type="Rhea" id="RHEA:20345"/>
        <dbReference type="Rhea" id="RHEA-COMP:10698"/>
        <dbReference type="Rhea" id="RHEA-COMP:10700"/>
        <dbReference type="ChEBI" id="CHEBI:15378"/>
        <dbReference type="ChEBI" id="CHEBI:29950"/>
        <dbReference type="ChEBI" id="CHEBI:50058"/>
        <dbReference type="ChEBI" id="CHEBI:57783"/>
        <dbReference type="ChEBI" id="CHEBI:58349"/>
        <dbReference type="EC" id="1.8.1.9"/>
    </reaction>
</comment>
<evidence type="ECO:0000259" key="8">
    <source>
        <dbReference type="Pfam" id="PF07992"/>
    </source>
</evidence>
<dbReference type="SUPFAM" id="SSF51905">
    <property type="entry name" value="FAD/NAD(P)-binding domain"/>
    <property type="match status" value="1"/>
</dbReference>
<proteinExistence type="inferred from homology"/>
<dbReference type="EMBL" id="PGTM01000123">
    <property type="protein sequence ID" value="PJF35671.1"/>
    <property type="molecule type" value="Genomic_DNA"/>
</dbReference>
<dbReference type="GO" id="GO:0004791">
    <property type="term" value="F:thioredoxin-disulfide reductase (NADPH) activity"/>
    <property type="evidence" value="ECO:0007669"/>
    <property type="project" value="UniProtKB-UniRule"/>
</dbReference>
<evidence type="ECO:0000256" key="6">
    <source>
        <dbReference type="RuleBase" id="RU003880"/>
    </source>
</evidence>
<comment type="subunit">
    <text evidence="6">Homodimer.</text>
</comment>
<keyword evidence="3 6" id="KW-0560">Oxidoreductase</keyword>
<keyword evidence="5 6" id="KW-0676">Redox-active center</keyword>
<comment type="similarity">
    <text evidence="6">Belongs to the class-II pyridine nucleotide-disulfide oxidoreductase family.</text>
</comment>
<evidence type="ECO:0000313" key="11">
    <source>
        <dbReference type="Proteomes" id="UP000228947"/>
    </source>
</evidence>
<accession>A0A2M8PDN6</accession>
<organism evidence="9 12">
    <name type="scientific">Candidatus Thermofonsia Clade 1 bacterium</name>
    <dbReference type="NCBI Taxonomy" id="2364210"/>
    <lineage>
        <taxon>Bacteria</taxon>
        <taxon>Bacillati</taxon>
        <taxon>Chloroflexota</taxon>
        <taxon>Candidatus Thermofontia</taxon>
        <taxon>Candidatus Thermofonsia Clade 1</taxon>
    </lineage>
</organism>
<dbReference type="Proteomes" id="UP000229681">
    <property type="component" value="Unassembled WGS sequence"/>
</dbReference>
<dbReference type="AlphaFoldDB" id="A0A2M8PDN6"/>
<reference evidence="11 12" key="1">
    <citation type="submission" date="2017-11" db="EMBL/GenBank/DDBJ databases">
        <title>Evolution of Phototrophy in the Chloroflexi Phylum Driven by Horizontal Gene Transfer.</title>
        <authorList>
            <person name="Ward L.M."/>
            <person name="Hemp J."/>
            <person name="Shih P.M."/>
            <person name="Mcglynn S.E."/>
            <person name="Fischer W."/>
        </authorList>
    </citation>
    <scope>NUCLEOTIDE SEQUENCE [LARGE SCALE GENOMIC DNA]</scope>
    <source>
        <strain evidence="10">CP1_1M</strain>
        <strain evidence="9">JP3_13</strain>
    </source>
</reference>
<dbReference type="EC" id="1.8.1.9" evidence="6"/>
<accession>A0A2M8Q0C2</accession>
<dbReference type="InterPro" id="IPR008255">
    <property type="entry name" value="Pyr_nucl-diS_OxRdtase_2_AS"/>
</dbReference>
<dbReference type="Proteomes" id="UP000228947">
    <property type="component" value="Unassembled WGS sequence"/>
</dbReference>
<keyword evidence="7" id="KW-0521">NADP</keyword>
<evidence type="ECO:0000256" key="5">
    <source>
        <dbReference type="ARBA" id="ARBA00023284"/>
    </source>
</evidence>
<sequence length="320" mass="34458">MQREKVVIIGSGPAGLTAALYTARANLNPVVIAGPQFGGQVALTHEIENYPGFPGGSGTELIEIMKGQAERFGARIEMDVVLSVDFSAGSPFTVRTGNVEYLADAVIVTAGASPRLLGVPGEAEYTGRGVSYCGTCDGFFFRGKRIVVVGGGDSAIKEALFLTKFATHIDVIHRRDTLRAEAELQKRAFAHEKIDFIWNTVVERIDGANGKVTSVQLRNLQTGEVRQYPTEGVFIFIGHEPNNALFKGVLAMDEHGYLITDRHMMTSVEGVFAAGEIQDPIWKQVATSVGQGTAAAMAAEEWLAKREAAMAAAQERQKQA</sequence>
<dbReference type="NCBIfam" id="TIGR01292">
    <property type="entry name" value="TRX_reduct"/>
    <property type="match status" value="1"/>
</dbReference>
<evidence type="ECO:0000313" key="9">
    <source>
        <dbReference type="EMBL" id="PJF35671.1"/>
    </source>
</evidence>
<name>A0A2M8PDN6_9CHLR</name>
<keyword evidence="1 6" id="KW-0285">Flavoprotein</keyword>
<evidence type="ECO:0000313" key="12">
    <source>
        <dbReference type="Proteomes" id="UP000229681"/>
    </source>
</evidence>
<evidence type="ECO:0000256" key="1">
    <source>
        <dbReference type="ARBA" id="ARBA00022630"/>
    </source>
</evidence>
<keyword evidence="4" id="KW-1015">Disulfide bond</keyword>
<evidence type="ECO:0000256" key="4">
    <source>
        <dbReference type="ARBA" id="ARBA00023157"/>
    </source>
</evidence>
<dbReference type="Gene3D" id="3.50.50.60">
    <property type="entry name" value="FAD/NAD(P)-binding domain"/>
    <property type="match status" value="2"/>
</dbReference>
<gene>
    <name evidence="9" type="primary">trxB</name>
    <name evidence="9" type="ORF">CUN49_09370</name>
    <name evidence="10" type="ORF">CUN50_00735</name>
</gene>
<comment type="caution">
    <text evidence="9">The sequence shown here is derived from an EMBL/GenBank/DDBJ whole genome shotgun (WGS) entry which is preliminary data.</text>
</comment>
<protein>
    <recommendedName>
        <fullName evidence="6">Thioredoxin reductase</fullName>
        <ecNumber evidence="6">1.8.1.9</ecNumber>
    </recommendedName>
</protein>
<dbReference type="PRINTS" id="PR00469">
    <property type="entry name" value="PNDRDTASEII"/>
</dbReference>
<dbReference type="GO" id="GO:0019430">
    <property type="term" value="P:removal of superoxide radicals"/>
    <property type="evidence" value="ECO:0007669"/>
    <property type="project" value="UniProtKB-UniRule"/>
</dbReference>
<dbReference type="Pfam" id="PF07992">
    <property type="entry name" value="Pyr_redox_2"/>
    <property type="match status" value="1"/>
</dbReference>
<keyword evidence="2 6" id="KW-0274">FAD</keyword>
<dbReference type="GO" id="GO:0005737">
    <property type="term" value="C:cytoplasm"/>
    <property type="evidence" value="ECO:0007669"/>
    <property type="project" value="InterPro"/>
</dbReference>
<feature type="domain" description="FAD/NAD(P)-binding" evidence="8">
    <location>
        <begin position="5"/>
        <end position="292"/>
    </location>
</feature>
<dbReference type="InterPro" id="IPR023753">
    <property type="entry name" value="FAD/NAD-binding_dom"/>
</dbReference>